<evidence type="ECO:0000313" key="1">
    <source>
        <dbReference type="EMBL" id="KAI5670643.1"/>
    </source>
</evidence>
<sequence length="248" mass="26973">MRKFLPENGRIARTSDRSHFELPGPATGLGTRSPGPTTGLGKRSPGPASHLFCHCQFWLFGPALTADKIGWVEGRAVTASSHGVRRHPSTSDIPFAPALFAPGIYYNLGAPGLWHPSQWTHLTTVLTGATDCGNPSSDAGWGRNFGTSKDGNRIRSEEPVMAGFLRIEGGEDDEDDGGDDDDDDNDDHGDDDEPVPMAHASSSGYRSASGKGKWLTDSFMSVMSKIVRSRQKDPRSRVLLQTLRRRRK</sequence>
<gene>
    <name evidence="1" type="ORF">M9H77_11007</name>
</gene>
<protein>
    <submittedName>
        <fullName evidence="1">Uncharacterized protein</fullName>
    </submittedName>
</protein>
<accession>A0ACC0BDK7</accession>
<dbReference type="Proteomes" id="UP001060085">
    <property type="component" value="Linkage Group LG03"/>
</dbReference>
<organism evidence="1 2">
    <name type="scientific">Catharanthus roseus</name>
    <name type="common">Madagascar periwinkle</name>
    <name type="synonym">Vinca rosea</name>
    <dbReference type="NCBI Taxonomy" id="4058"/>
    <lineage>
        <taxon>Eukaryota</taxon>
        <taxon>Viridiplantae</taxon>
        <taxon>Streptophyta</taxon>
        <taxon>Embryophyta</taxon>
        <taxon>Tracheophyta</taxon>
        <taxon>Spermatophyta</taxon>
        <taxon>Magnoliopsida</taxon>
        <taxon>eudicotyledons</taxon>
        <taxon>Gunneridae</taxon>
        <taxon>Pentapetalae</taxon>
        <taxon>asterids</taxon>
        <taxon>lamiids</taxon>
        <taxon>Gentianales</taxon>
        <taxon>Apocynaceae</taxon>
        <taxon>Rauvolfioideae</taxon>
        <taxon>Vinceae</taxon>
        <taxon>Catharanthinae</taxon>
        <taxon>Catharanthus</taxon>
    </lineage>
</organism>
<keyword evidence="2" id="KW-1185">Reference proteome</keyword>
<name>A0ACC0BDK7_CATRO</name>
<proteinExistence type="predicted"/>
<evidence type="ECO:0000313" key="2">
    <source>
        <dbReference type="Proteomes" id="UP001060085"/>
    </source>
</evidence>
<comment type="caution">
    <text evidence="1">The sequence shown here is derived from an EMBL/GenBank/DDBJ whole genome shotgun (WGS) entry which is preliminary data.</text>
</comment>
<reference evidence="2" key="1">
    <citation type="journal article" date="2023" name="Nat. Plants">
        <title>Single-cell RNA sequencing provides a high-resolution roadmap for understanding the multicellular compartmentation of specialized metabolism.</title>
        <authorList>
            <person name="Sun S."/>
            <person name="Shen X."/>
            <person name="Li Y."/>
            <person name="Li Y."/>
            <person name="Wang S."/>
            <person name="Li R."/>
            <person name="Zhang H."/>
            <person name="Shen G."/>
            <person name="Guo B."/>
            <person name="Wei J."/>
            <person name="Xu J."/>
            <person name="St-Pierre B."/>
            <person name="Chen S."/>
            <person name="Sun C."/>
        </authorList>
    </citation>
    <scope>NUCLEOTIDE SEQUENCE [LARGE SCALE GENOMIC DNA]</scope>
</reference>
<dbReference type="EMBL" id="CM044703">
    <property type="protein sequence ID" value="KAI5670643.1"/>
    <property type="molecule type" value="Genomic_DNA"/>
</dbReference>